<dbReference type="Gene3D" id="1.10.1740.10">
    <property type="match status" value="1"/>
</dbReference>
<gene>
    <name evidence="8" type="ORF">SAMN04488109_3806</name>
</gene>
<dbReference type="OrthoDB" id="1524077at2"/>
<dbReference type="InterPro" id="IPR007627">
    <property type="entry name" value="RNA_pol_sigma70_r2"/>
</dbReference>
<dbReference type="NCBIfam" id="TIGR02937">
    <property type="entry name" value="sigma70-ECF"/>
    <property type="match status" value="1"/>
</dbReference>
<evidence type="ECO:0000256" key="2">
    <source>
        <dbReference type="ARBA" id="ARBA00023015"/>
    </source>
</evidence>
<dbReference type="SUPFAM" id="SSF88946">
    <property type="entry name" value="Sigma2 domain of RNA polymerase sigma factors"/>
    <property type="match status" value="1"/>
</dbReference>
<keyword evidence="2" id="KW-0805">Transcription regulation</keyword>
<dbReference type="Proteomes" id="UP000184212">
    <property type="component" value="Unassembled WGS sequence"/>
</dbReference>
<keyword evidence="5" id="KW-0472">Membrane</keyword>
<evidence type="ECO:0000259" key="7">
    <source>
        <dbReference type="Pfam" id="PF08281"/>
    </source>
</evidence>
<dbReference type="Gene3D" id="1.10.10.10">
    <property type="entry name" value="Winged helix-like DNA-binding domain superfamily/Winged helix DNA-binding domain"/>
    <property type="match status" value="1"/>
</dbReference>
<keyword evidence="3" id="KW-0731">Sigma factor</keyword>
<keyword evidence="9" id="KW-1185">Reference proteome</keyword>
<comment type="similarity">
    <text evidence="1">Belongs to the sigma-70 factor family. ECF subfamily.</text>
</comment>
<dbReference type="SUPFAM" id="SSF88659">
    <property type="entry name" value="Sigma3 and sigma4 domains of RNA polymerase sigma factors"/>
    <property type="match status" value="1"/>
</dbReference>
<name>A0A1M5S8R2_9BACT</name>
<sequence>MQDLSEKNFQDLFRQHHRELCNMAYNLVNDPDAAKDIVQEVFAKLWAGRDHLDLDGPIKHYLFKATAHTAYNHLRFQKKILRLHDHVTDDTLHAHPGTDRVEFTELEHHVRQAIDNLPPQCKTIYMLNRQEGMKYQEIADVLRLSPKTVENQMGIALEKLRVALKPFITLKSFAALALVGWVCYYLLSL</sequence>
<organism evidence="8 9">
    <name type="scientific">Chryseolinea serpens</name>
    <dbReference type="NCBI Taxonomy" id="947013"/>
    <lineage>
        <taxon>Bacteria</taxon>
        <taxon>Pseudomonadati</taxon>
        <taxon>Bacteroidota</taxon>
        <taxon>Cytophagia</taxon>
        <taxon>Cytophagales</taxon>
        <taxon>Fulvivirgaceae</taxon>
        <taxon>Chryseolinea</taxon>
    </lineage>
</organism>
<feature type="domain" description="RNA polymerase sigma-70 region 2" evidence="6">
    <location>
        <begin position="12"/>
        <end position="79"/>
    </location>
</feature>
<dbReference type="GO" id="GO:0016987">
    <property type="term" value="F:sigma factor activity"/>
    <property type="evidence" value="ECO:0007669"/>
    <property type="project" value="UniProtKB-KW"/>
</dbReference>
<evidence type="ECO:0000256" key="5">
    <source>
        <dbReference type="SAM" id="Phobius"/>
    </source>
</evidence>
<keyword evidence="5" id="KW-1133">Transmembrane helix</keyword>
<dbReference type="PANTHER" id="PTHR43133:SF46">
    <property type="entry name" value="RNA POLYMERASE SIGMA-70 FACTOR ECF SUBFAMILY"/>
    <property type="match status" value="1"/>
</dbReference>
<dbReference type="InterPro" id="IPR013324">
    <property type="entry name" value="RNA_pol_sigma_r3/r4-like"/>
</dbReference>
<dbReference type="CDD" id="cd06171">
    <property type="entry name" value="Sigma70_r4"/>
    <property type="match status" value="1"/>
</dbReference>
<reference evidence="8 9" key="1">
    <citation type="submission" date="2016-11" db="EMBL/GenBank/DDBJ databases">
        <authorList>
            <person name="Jaros S."/>
            <person name="Januszkiewicz K."/>
            <person name="Wedrychowicz H."/>
        </authorList>
    </citation>
    <scope>NUCLEOTIDE SEQUENCE [LARGE SCALE GENOMIC DNA]</scope>
    <source>
        <strain evidence="8 9">DSM 24574</strain>
    </source>
</reference>
<evidence type="ECO:0000256" key="4">
    <source>
        <dbReference type="ARBA" id="ARBA00023163"/>
    </source>
</evidence>
<evidence type="ECO:0000256" key="3">
    <source>
        <dbReference type="ARBA" id="ARBA00023082"/>
    </source>
</evidence>
<feature type="domain" description="RNA polymerase sigma factor 70 region 4 type 2" evidence="7">
    <location>
        <begin position="110"/>
        <end position="160"/>
    </location>
</feature>
<dbReference type="InterPro" id="IPR014327">
    <property type="entry name" value="RNA_pol_sigma70_bacteroid"/>
</dbReference>
<dbReference type="AlphaFoldDB" id="A0A1M5S8R2"/>
<keyword evidence="4" id="KW-0804">Transcription</keyword>
<accession>A0A1M5S8R2</accession>
<dbReference type="PANTHER" id="PTHR43133">
    <property type="entry name" value="RNA POLYMERASE ECF-TYPE SIGMA FACTO"/>
    <property type="match status" value="1"/>
</dbReference>
<feature type="transmembrane region" description="Helical" evidence="5">
    <location>
        <begin position="168"/>
        <end position="187"/>
    </location>
</feature>
<protein>
    <submittedName>
        <fullName evidence="8">RNA polymerase sigma-70 factor, ECF subfamily</fullName>
    </submittedName>
</protein>
<dbReference type="InterPro" id="IPR013249">
    <property type="entry name" value="RNA_pol_sigma70_r4_t2"/>
</dbReference>
<dbReference type="RefSeq" id="WP_073137425.1">
    <property type="nucleotide sequence ID" value="NZ_FQWQ01000002.1"/>
</dbReference>
<dbReference type="NCBIfam" id="TIGR02985">
    <property type="entry name" value="Sig70_bacteroi1"/>
    <property type="match status" value="1"/>
</dbReference>
<dbReference type="EMBL" id="FQWQ01000002">
    <property type="protein sequence ID" value="SHH34835.1"/>
    <property type="molecule type" value="Genomic_DNA"/>
</dbReference>
<proteinExistence type="inferred from homology"/>
<dbReference type="Pfam" id="PF08281">
    <property type="entry name" value="Sigma70_r4_2"/>
    <property type="match status" value="1"/>
</dbReference>
<dbReference type="Pfam" id="PF04542">
    <property type="entry name" value="Sigma70_r2"/>
    <property type="match status" value="1"/>
</dbReference>
<evidence type="ECO:0000256" key="1">
    <source>
        <dbReference type="ARBA" id="ARBA00010641"/>
    </source>
</evidence>
<evidence type="ECO:0000259" key="6">
    <source>
        <dbReference type="Pfam" id="PF04542"/>
    </source>
</evidence>
<dbReference type="InterPro" id="IPR014284">
    <property type="entry name" value="RNA_pol_sigma-70_dom"/>
</dbReference>
<dbReference type="InterPro" id="IPR036388">
    <property type="entry name" value="WH-like_DNA-bd_sf"/>
</dbReference>
<keyword evidence="5" id="KW-0812">Transmembrane</keyword>
<dbReference type="GO" id="GO:0003677">
    <property type="term" value="F:DNA binding"/>
    <property type="evidence" value="ECO:0007669"/>
    <property type="project" value="InterPro"/>
</dbReference>
<dbReference type="InterPro" id="IPR013325">
    <property type="entry name" value="RNA_pol_sigma_r2"/>
</dbReference>
<dbReference type="STRING" id="947013.SAMN04488109_3806"/>
<evidence type="ECO:0000313" key="9">
    <source>
        <dbReference type="Proteomes" id="UP000184212"/>
    </source>
</evidence>
<evidence type="ECO:0000313" key="8">
    <source>
        <dbReference type="EMBL" id="SHH34835.1"/>
    </source>
</evidence>
<dbReference type="GO" id="GO:0006352">
    <property type="term" value="P:DNA-templated transcription initiation"/>
    <property type="evidence" value="ECO:0007669"/>
    <property type="project" value="InterPro"/>
</dbReference>
<dbReference type="InterPro" id="IPR039425">
    <property type="entry name" value="RNA_pol_sigma-70-like"/>
</dbReference>